<comment type="caution">
    <text evidence="2">The sequence shown here is derived from an EMBL/GenBank/DDBJ whole genome shotgun (WGS) entry which is preliminary data.</text>
</comment>
<evidence type="ECO:0000256" key="1">
    <source>
        <dbReference type="SAM" id="MobiDB-lite"/>
    </source>
</evidence>
<dbReference type="AlphaFoldDB" id="A0AAD6NTQ8"/>
<dbReference type="PANTHER" id="PTHR36025:SF1">
    <property type="entry name" value="DIHYDROOROTATE DEHYDROGENASE (DUF3598)"/>
    <property type="match status" value="1"/>
</dbReference>
<sequence length="311" mass="35082">MYGALTMTWEKTHQTRKRREGNKRGGKERELLEGKRNKAGKIIVSGTMLMEVETVLQTQEPVIRPVWNTFTSSVSGVWKGVGAVFSPITAEMEPIEVGKKNENLYDCYTLARIEVVPSPSGEQRSQIQRKINWVTLNPYGEVPQYIGGNNRSKDERKGNASLPAKKMADVATRNHVLPGFESFNFETSDLMEEDVMGNEPGLVFFEDGSYSRGPVDIPVGEVDGMNYYLSPTFKFEQCLVKGCHKRLRIVHTIEFNNGGSDIQIMRVAVYEEEWVSPANLHAESDLEFRREAIFSAETNTAIRAHRALESI</sequence>
<keyword evidence="3" id="KW-1185">Reference proteome</keyword>
<dbReference type="SUPFAM" id="SSF50814">
    <property type="entry name" value="Lipocalins"/>
    <property type="match status" value="1"/>
</dbReference>
<dbReference type="PANTHER" id="PTHR36025">
    <property type="entry name" value="DIHYDROOROTATE DEHYDROGENASE (DUF3598)"/>
    <property type="match status" value="1"/>
</dbReference>
<reference evidence="2 3" key="1">
    <citation type="journal article" date="2023" name="Int. J. Mol. Sci.">
        <title>De Novo Assembly and Annotation of 11 Diverse Shrub Willow (Salix) Genomes Reveals Novel Gene Organization in Sex-Linked Regions.</title>
        <authorList>
            <person name="Hyden B."/>
            <person name="Feng K."/>
            <person name="Yates T.B."/>
            <person name="Jawdy S."/>
            <person name="Cereghino C."/>
            <person name="Smart L.B."/>
            <person name="Muchero W."/>
        </authorList>
    </citation>
    <scope>NUCLEOTIDE SEQUENCE [LARGE SCALE GENOMIC DNA]</scope>
    <source>
        <tissue evidence="2">Shoot tip</tissue>
    </source>
</reference>
<feature type="region of interest" description="Disordered" evidence="1">
    <location>
        <begin position="1"/>
        <end position="29"/>
    </location>
</feature>
<organism evidence="2 3">
    <name type="scientific">Salix udensis</name>
    <dbReference type="NCBI Taxonomy" id="889485"/>
    <lineage>
        <taxon>Eukaryota</taxon>
        <taxon>Viridiplantae</taxon>
        <taxon>Streptophyta</taxon>
        <taxon>Embryophyta</taxon>
        <taxon>Tracheophyta</taxon>
        <taxon>Spermatophyta</taxon>
        <taxon>Magnoliopsida</taxon>
        <taxon>eudicotyledons</taxon>
        <taxon>Gunneridae</taxon>
        <taxon>Pentapetalae</taxon>
        <taxon>rosids</taxon>
        <taxon>fabids</taxon>
        <taxon>Malpighiales</taxon>
        <taxon>Salicaceae</taxon>
        <taxon>Saliceae</taxon>
        <taxon>Salix</taxon>
    </lineage>
</organism>
<proteinExistence type="predicted"/>
<accession>A0AAD6NTQ8</accession>
<dbReference type="Proteomes" id="UP001162972">
    <property type="component" value="Chromosome 2"/>
</dbReference>
<dbReference type="EMBL" id="JAPFFJ010000017">
    <property type="protein sequence ID" value="KAJ6404755.1"/>
    <property type="molecule type" value="Genomic_DNA"/>
</dbReference>
<evidence type="ECO:0000313" key="2">
    <source>
        <dbReference type="EMBL" id="KAJ6404755.1"/>
    </source>
</evidence>
<protein>
    <submittedName>
        <fullName evidence="2">Uncharacterized protein</fullName>
    </submittedName>
</protein>
<evidence type="ECO:0000313" key="3">
    <source>
        <dbReference type="Proteomes" id="UP001162972"/>
    </source>
</evidence>
<dbReference type="InterPro" id="IPR012674">
    <property type="entry name" value="Calycin"/>
</dbReference>
<name>A0AAD6NTQ8_9ROSI</name>
<gene>
    <name evidence="2" type="ORF">OIU84_012844</name>
</gene>